<dbReference type="PANTHER" id="PTHR45947:SF3">
    <property type="entry name" value="SULFOQUINOVOSYL TRANSFERASE SQD2"/>
    <property type="match status" value="1"/>
</dbReference>
<dbReference type="PANTHER" id="PTHR45947">
    <property type="entry name" value="SULFOQUINOVOSYL TRANSFERASE SQD2"/>
    <property type="match status" value="1"/>
</dbReference>
<accession>A0A830F0C5</accession>
<dbReference type="EMBL" id="BMPD01000004">
    <property type="protein sequence ID" value="GGK72684.1"/>
    <property type="molecule type" value="Genomic_DNA"/>
</dbReference>
<feature type="domain" description="Glycosyltransferase subfamily 4-like N-terminal" evidence="2">
    <location>
        <begin position="15"/>
        <end position="189"/>
    </location>
</feature>
<comment type="caution">
    <text evidence="3">The sequence shown here is derived from an EMBL/GenBank/DDBJ whole genome shotgun (WGS) entry which is preliminary data.</text>
</comment>
<dbReference type="InterPro" id="IPR050194">
    <property type="entry name" value="Glycosyltransferase_grp1"/>
</dbReference>
<dbReference type="AlphaFoldDB" id="A0A830F0C5"/>
<reference evidence="3" key="2">
    <citation type="submission" date="2020-09" db="EMBL/GenBank/DDBJ databases">
        <authorList>
            <person name="Sun Q."/>
            <person name="Ohkuma M."/>
        </authorList>
    </citation>
    <scope>NUCLEOTIDE SEQUENCE</scope>
    <source>
        <strain evidence="3">JCM 19018</strain>
    </source>
</reference>
<dbReference type="CDD" id="cd03801">
    <property type="entry name" value="GT4_PimA-like"/>
    <property type="match status" value="1"/>
</dbReference>
<evidence type="ECO:0000313" key="3">
    <source>
        <dbReference type="EMBL" id="GGK72684.1"/>
    </source>
</evidence>
<dbReference type="SUPFAM" id="SSF53756">
    <property type="entry name" value="UDP-Glycosyltransferase/glycogen phosphorylase"/>
    <property type="match status" value="1"/>
</dbReference>
<gene>
    <name evidence="3" type="ORF">GCM10009067_26180</name>
</gene>
<dbReference type="InterPro" id="IPR001296">
    <property type="entry name" value="Glyco_trans_1"/>
</dbReference>
<dbReference type="InterPro" id="IPR028098">
    <property type="entry name" value="Glyco_trans_4-like_N"/>
</dbReference>
<dbReference type="Pfam" id="PF13439">
    <property type="entry name" value="Glyco_transf_4"/>
    <property type="match status" value="1"/>
</dbReference>
<sequence>MFGNQLAPSSGSVYIGGSVNTAIQLSESLADEGHNIHIVTIAPRNWDSERPDDVELPDWARHRIFDATAQHPGLLDGVQTFYDSARELLSYCRSHEIDVIHSHSGFSVLASVAAAVGGILDIPVVHTLYCPIPEEKLNRIDKKLSSPLPARLTLNSVGHVFAMTRNVESSLQRHGVEPTTFVPPIIDTETYRPDLAKPTSVELADDKPTVLFVGNLHPTKGIRHLVRALGELRAEGRDFQAIVTTERHIPGQNERREEVWSMLEQEGLADDTEMLGIIDDMPNLLANADVIAMPFTTTDGPSDYPIALLEGMACDTTAVGSNVGGIPELLGDGRGVLVPPGNGSALANGIADALDGEGYETRSFIEERFSPDAVTSTVVETYRRLLGQPMAASTSRQSVSTD</sequence>
<dbReference type="OrthoDB" id="131038at2157"/>
<dbReference type="Gene3D" id="3.40.50.2000">
    <property type="entry name" value="Glycogen Phosphorylase B"/>
    <property type="match status" value="2"/>
</dbReference>
<organism evidence="3 4">
    <name type="scientific">Haloarcula sebkhae</name>
    <dbReference type="NCBI Taxonomy" id="932660"/>
    <lineage>
        <taxon>Archaea</taxon>
        <taxon>Methanobacteriati</taxon>
        <taxon>Methanobacteriota</taxon>
        <taxon>Stenosarchaea group</taxon>
        <taxon>Halobacteria</taxon>
        <taxon>Halobacteriales</taxon>
        <taxon>Haloarculaceae</taxon>
        <taxon>Haloarcula</taxon>
    </lineage>
</organism>
<evidence type="ECO:0000259" key="1">
    <source>
        <dbReference type="Pfam" id="PF00534"/>
    </source>
</evidence>
<reference evidence="3" key="1">
    <citation type="journal article" date="2014" name="Int. J. Syst. Evol. Microbiol.">
        <title>Complete genome sequence of Corynebacterium casei LMG S-19264T (=DSM 44701T), isolated from a smear-ripened cheese.</title>
        <authorList>
            <consortium name="US DOE Joint Genome Institute (JGI-PGF)"/>
            <person name="Walter F."/>
            <person name="Albersmeier A."/>
            <person name="Kalinowski J."/>
            <person name="Ruckert C."/>
        </authorList>
    </citation>
    <scope>NUCLEOTIDE SEQUENCE</scope>
    <source>
        <strain evidence="3">JCM 19018</strain>
    </source>
</reference>
<proteinExistence type="predicted"/>
<dbReference type="GO" id="GO:0016757">
    <property type="term" value="F:glycosyltransferase activity"/>
    <property type="evidence" value="ECO:0007669"/>
    <property type="project" value="TreeGrafter"/>
</dbReference>
<protein>
    <submittedName>
        <fullName evidence="3">Glycosyl transferase</fullName>
    </submittedName>
</protein>
<feature type="domain" description="Glycosyl transferase family 1" evidence="1">
    <location>
        <begin position="202"/>
        <end position="362"/>
    </location>
</feature>
<name>A0A830F0C5_9EURY</name>
<evidence type="ECO:0000259" key="2">
    <source>
        <dbReference type="Pfam" id="PF13439"/>
    </source>
</evidence>
<dbReference type="RefSeq" id="WP_188978541.1">
    <property type="nucleotide sequence ID" value="NZ_BMPD01000004.1"/>
</dbReference>
<evidence type="ECO:0000313" key="4">
    <source>
        <dbReference type="Proteomes" id="UP000614221"/>
    </source>
</evidence>
<keyword evidence="3" id="KW-0808">Transferase</keyword>
<dbReference type="Proteomes" id="UP000614221">
    <property type="component" value="Unassembled WGS sequence"/>
</dbReference>
<dbReference type="Pfam" id="PF00534">
    <property type="entry name" value="Glycos_transf_1"/>
    <property type="match status" value="1"/>
</dbReference>